<comment type="caution">
    <text evidence="2">The sequence shown here is derived from an EMBL/GenBank/DDBJ whole genome shotgun (WGS) entry which is preliminary data.</text>
</comment>
<name>A0A5N6PH28_9ASTR</name>
<evidence type="ECO:0000256" key="1">
    <source>
        <dbReference type="SAM" id="MobiDB-lite"/>
    </source>
</evidence>
<evidence type="ECO:0000313" key="2">
    <source>
        <dbReference type="EMBL" id="KAD6454040.1"/>
    </source>
</evidence>
<feature type="compositionally biased region" description="Polar residues" evidence="1">
    <location>
        <begin position="43"/>
        <end position="59"/>
    </location>
</feature>
<organism evidence="2 3">
    <name type="scientific">Mikania micrantha</name>
    <name type="common">bitter vine</name>
    <dbReference type="NCBI Taxonomy" id="192012"/>
    <lineage>
        <taxon>Eukaryota</taxon>
        <taxon>Viridiplantae</taxon>
        <taxon>Streptophyta</taxon>
        <taxon>Embryophyta</taxon>
        <taxon>Tracheophyta</taxon>
        <taxon>Spermatophyta</taxon>
        <taxon>Magnoliopsida</taxon>
        <taxon>eudicotyledons</taxon>
        <taxon>Gunneridae</taxon>
        <taxon>Pentapetalae</taxon>
        <taxon>asterids</taxon>
        <taxon>campanulids</taxon>
        <taxon>Asterales</taxon>
        <taxon>Asteraceae</taxon>
        <taxon>Asteroideae</taxon>
        <taxon>Heliantheae alliance</taxon>
        <taxon>Eupatorieae</taxon>
        <taxon>Mikania</taxon>
    </lineage>
</organism>
<protein>
    <submittedName>
        <fullName evidence="2">Uncharacterized protein</fullName>
    </submittedName>
</protein>
<dbReference type="Proteomes" id="UP000326396">
    <property type="component" value="Linkage Group LG12"/>
</dbReference>
<dbReference type="AlphaFoldDB" id="A0A5N6PH28"/>
<accession>A0A5N6PH28</accession>
<gene>
    <name evidence="2" type="ORF">E3N88_08746</name>
</gene>
<sequence length="154" mass="17183">MVQSFKGFILHSQRYLRATQALAFLDRPGTYPCRNGSGRGQDRNPNSYGHPPSRNTASHPWSFFPRSQQPPWATPAGPQPPPYWAPWWTTPPPCPYPTQGWDSSWNAPATRPSSSRSTTSSRHAAQAHLTEFNPLEPTDLGAALNAMNLSWAWV</sequence>
<proteinExistence type="predicted"/>
<feature type="compositionally biased region" description="Low complexity" evidence="1">
    <location>
        <begin position="107"/>
        <end position="122"/>
    </location>
</feature>
<dbReference type="EMBL" id="SZYD01000004">
    <property type="protein sequence ID" value="KAD6454040.1"/>
    <property type="molecule type" value="Genomic_DNA"/>
</dbReference>
<feature type="region of interest" description="Disordered" evidence="1">
    <location>
        <begin position="27"/>
        <end position="84"/>
    </location>
</feature>
<keyword evidence="3" id="KW-1185">Reference proteome</keyword>
<reference evidence="2 3" key="1">
    <citation type="submission" date="2019-05" db="EMBL/GenBank/DDBJ databases">
        <title>Mikania micrantha, genome provides insights into the molecular mechanism of rapid growth.</title>
        <authorList>
            <person name="Liu B."/>
        </authorList>
    </citation>
    <scope>NUCLEOTIDE SEQUENCE [LARGE SCALE GENOMIC DNA]</scope>
    <source>
        <strain evidence="2">NLD-2019</strain>
        <tissue evidence="2">Leaf</tissue>
    </source>
</reference>
<evidence type="ECO:0000313" key="3">
    <source>
        <dbReference type="Proteomes" id="UP000326396"/>
    </source>
</evidence>
<feature type="region of interest" description="Disordered" evidence="1">
    <location>
        <begin position="98"/>
        <end position="125"/>
    </location>
</feature>